<dbReference type="Proteomes" id="UP001589575">
    <property type="component" value="Unassembled WGS sequence"/>
</dbReference>
<evidence type="ECO:0000313" key="3">
    <source>
        <dbReference type="Proteomes" id="UP001589575"/>
    </source>
</evidence>
<evidence type="ECO:0008006" key="4">
    <source>
        <dbReference type="Google" id="ProtNLM"/>
    </source>
</evidence>
<protein>
    <recommendedName>
        <fullName evidence="4">Secreted protein</fullName>
    </recommendedName>
</protein>
<name>A0ABV5FX82_9MICC</name>
<organism evidence="2 3">
    <name type="scientific">Citricoccus parietis</name>
    <dbReference type="NCBI Taxonomy" id="592307"/>
    <lineage>
        <taxon>Bacteria</taxon>
        <taxon>Bacillati</taxon>
        <taxon>Actinomycetota</taxon>
        <taxon>Actinomycetes</taxon>
        <taxon>Micrococcales</taxon>
        <taxon>Micrococcaceae</taxon>
        <taxon>Citricoccus</taxon>
    </lineage>
</organism>
<evidence type="ECO:0000256" key="1">
    <source>
        <dbReference type="SAM" id="MobiDB-lite"/>
    </source>
</evidence>
<dbReference type="EMBL" id="JBHMFI010000001">
    <property type="protein sequence ID" value="MFB9071287.1"/>
    <property type="molecule type" value="Genomic_DNA"/>
</dbReference>
<comment type="caution">
    <text evidence="2">The sequence shown here is derived from an EMBL/GenBank/DDBJ whole genome shotgun (WGS) entry which is preliminary data.</text>
</comment>
<feature type="region of interest" description="Disordered" evidence="1">
    <location>
        <begin position="17"/>
        <end position="36"/>
    </location>
</feature>
<accession>A0ABV5FX82</accession>
<gene>
    <name evidence="2" type="ORF">ACFFX0_08795</name>
</gene>
<evidence type="ECO:0000313" key="2">
    <source>
        <dbReference type="EMBL" id="MFB9071287.1"/>
    </source>
</evidence>
<proteinExistence type="predicted"/>
<reference evidence="2 3" key="1">
    <citation type="submission" date="2024-09" db="EMBL/GenBank/DDBJ databases">
        <authorList>
            <person name="Sun Q."/>
            <person name="Mori K."/>
        </authorList>
    </citation>
    <scope>NUCLEOTIDE SEQUENCE [LARGE SCALE GENOMIC DNA]</scope>
    <source>
        <strain evidence="2 3">CCM 7609</strain>
    </source>
</reference>
<keyword evidence="3" id="KW-1185">Reference proteome</keyword>
<sequence>MVWAVVIVWMATWSEPSWSAAHRTSSGSDSRRSSTAEDAVQLISPFWNPSMPSCSAGRVRCMAVNTNWSEAENGSPVAGSMPSWARMRNSWTERVRESSTCWAMPLRCRA</sequence>